<evidence type="ECO:0000313" key="3">
    <source>
        <dbReference type="EMBL" id="RAW28735.1"/>
    </source>
</evidence>
<dbReference type="AlphaFoldDB" id="A0A329RW05"/>
<reference evidence="3 4" key="1">
    <citation type="submission" date="2018-01" db="EMBL/GenBank/DDBJ databases">
        <title>Draft genome of the strawberry crown rot pathogen Phytophthora cactorum.</title>
        <authorList>
            <person name="Armitage A.D."/>
            <person name="Lysoe E."/>
            <person name="Nellist C.F."/>
            <person name="Harrison R.J."/>
            <person name="Brurberg M.B."/>
        </authorList>
    </citation>
    <scope>NUCLEOTIDE SEQUENCE [LARGE SCALE GENOMIC DNA]</scope>
    <source>
        <strain evidence="3 4">10300</strain>
    </source>
</reference>
<dbReference type="EMBL" id="RCMV01000424">
    <property type="protein sequence ID" value="KAG3217383.1"/>
    <property type="molecule type" value="Genomic_DNA"/>
</dbReference>
<evidence type="ECO:0000313" key="1">
    <source>
        <dbReference type="EMBL" id="KAG2977838.1"/>
    </source>
</evidence>
<dbReference type="EMBL" id="MJFZ01000470">
    <property type="protein sequence ID" value="RAW28735.1"/>
    <property type="molecule type" value="Genomic_DNA"/>
</dbReference>
<organism evidence="3 4">
    <name type="scientific">Phytophthora cactorum</name>
    <dbReference type="NCBI Taxonomy" id="29920"/>
    <lineage>
        <taxon>Eukaryota</taxon>
        <taxon>Sar</taxon>
        <taxon>Stramenopiles</taxon>
        <taxon>Oomycota</taxon>
        <taxon>Peronosporomycetes</taxon>
        <taxon>Peronosporales</taxon>
        <taxon>Peronosporaceae</taxon>
        <taxon>Phytophthora</taxon>
    </lineage>
</organism>
<dbReference type="Proteomes" id="UP000251314">
    <property type="component" value="Unassembled WGS sequence"/>
</dbReference>
<evidence type="ECO:0000313" key="2">
    <source>
        <dbReference type="EMBL" id="KAG3217383.1"/>
    </source>
</evidence>
<dbReference type="Proteomes" id="UP000697107">
    <property type="component" value="Unassembled WGS sequence"/>
</dbReference>
<dbReference type="Proteomes" id="UP000760860">
    <property type="component" value="Unassembled WGS sequence"/>
</dbReference>
<accession>A0A329RW05</accession>
<name>A0A329RW05_9STRA</name>
<comment type="caution">
    <text evidence="3">The sequence shown here is derived from an EMBL/GenBank/DDBJ whole genome shotgun (WGS) entry which is preliminary data.</text>
</comment>
<dbReference type="EMBL" id="RCML01000411">
    <property type="protein sequence ID" value="KAG2977838.1"/>
    <property type="molecule type" value="Genomic_DNA"/>
</dbReference>
<sequence length="38" mass="4720">MLYSTSLSAFERKYKDLCSFREGKHKNVRNYFDKNWKE</sequence>
<gene>
    <name evidence="3" type="ORF">PC110_g14877</name>
    <name evidence="1" type="ORF">PC118_g12642</name>
    <name evidence="2" type="ORF">PC129_g11768</name>
</gene>
<dbReference type="VEuPathDB" id="FungiDB:PC110_g14877"/>
<reference evidence="1" key="2">
    <citation type="submission" date="2018-10" db="EMBL/GenBank/DDBJ databases">
        <title>Effector identification in a new, highly contiguous assembly of the strawberry crown rot pathogen Phytophthora cactorum.</title>
        <authorList>
            <person name="Armitage A.D."/>
            <person name="Nellist C.F."/>
            <person name="Bates H."/>
            <person name="Vickerstaff R.J."/>
            <person name="Harrison R.J."/>
        </authorList>
    </citation>
    <scope>NUCLEOTIDE SEQUENCE</scope>
    <source>
        <strain evidence="1">P415</strain>
        <strain evidence="2">P421</strain>
    </source>
</reference>
<keyword evidence="4" id="KW-1185">Reference proteome</keyword>
<proteinExistence type="predicted"/>
<protein>
    <submittedName>
        <fullName evidence="3">Uncharacterized protein</fullName>
    </submittedName>
</protein>
<evidence type="ECO:0000313" key="4">
    <source>
        <dbReference type="Proteomes" id="UP000251314"/>
    </source>
</evidence>